<keyword evidence="5 10" id="KW-0805">Transcription regulation</keyword>
<evidence type="ECO:0000256" key="5">
    <source>
        <dbReference type="ARBA" id="ARBA00023015"/>
    </source>
</evidence>
<name>E3MB77_CAERE</name>
<dbReference type="InterPro" id="IPR000536">
    <property type="entry name" value="Nucl_hrmn_rcpt_lig-bd"/>
</dbReference>
<dbReference type="SUPFAM" id="SSF57716">
    <property type="entry name" value="Glucocorticoid receptor-like (DNA-binding domain)"/>
    <property type="match status" value="1"/>
</dbReference>
<evidence type="ECO:0000256" key="6">
    <source>
        <dbReference type="ARBA" id="ARBA00023125"/>
    </source>
</evidence>
<comment type="similarity">
    <text evidence="1 10">Belongs to the nuclear hormone receptor family.</text>
</comment>
<dbReference type="Proteomes" id="UP000008281">
    <property type="component" value="Unassembled WGS sequence"/>
</dbReference>
<dbReference type="GO" id="GO:0005634">
    <property type="term" value="C:nucleus"/>
    <property type="evidence" value="ECO:0007669"/>
    <property type="project" value="UniProtKB-SubCell"/>
</dbReference>
<dbReference type="InParanoid" id="E3MB77"/>
<evidence type="ECO:0000256" key="3">
    <source>
        <dbReference type="ARBA" id="ARBA00022771"/>
    </source>
</evidence>
<dbReference type="SUPFAM" id="SSF48508">
    <property type="entry name" value="Nuclear receptor ligand-binding domain"/>
    <property type="match status" value="1"/>
</dbReference>
<dbReference type="GO" id="GO:0043565">
    <property type="term" value="F:sequence-specific DNA binding"/>
    <property type="evidence" value="ECO:0007669"/>
    <property type="project" value="InterPro"/>
</dbReference>
<dbReference type="InterPro" id="IPR001628">
    <property type="entry name" value="Znf_hrmn_rcpt"/>
</dbReference>
<evidence type="ECO:0000256" key="1">
    <source>
        <dbReference type="ARBA" id="ARBA00005993"/>
    </source>
</evidence>
<gene>
    <name evidence="13" type="ORF">CRE_15995</name>
</gene>
<dbReference type="eggNOG" id="ENOG502TJGY">
    <property type="taxonomic scope" value="Eukaryota"/>
</dbReference>
<dbReference type="PANTHER" id="PTHR45886">
    <property type="entry name" value="NUCLEAR HORMONE RECEPTOR FAMILY-RELATED-RELATED"/>
    <property type="match status" value="1"/>
</dbReference>
<dbReference type="PROSITE" id="PS00031">
    <property type="entry name" value="NUCLEAR_REC_DBD_1"/>
    <property type="match status" value="1"/>
</dbReference>
<dbReference type="SMART" id="SM00399">
    <property type="entry name" value="ZnF_C4"/>
    <property type="match status" value="1"/>
</dbReference>
<evidence type="ECO:0000313" key="14">
    <source>
        <dbReference type="Proteomes" id="UP000008281"/>
    </source>
</evidence>
<dbReference type="STRING" id="31234.E3MB77"/>
<evidence type="ECO:0000259" key="12">
    <source>
        <dbReference type="PROSITE" id="PS51843"/>
    </source>
</evidence>
<keyword evidence="4 10" id="KW-0862">Zinc</keyword>
<keyword evidence="14" id="KW-1185">Reference proteome</keyword>
<keyword evidence="7 10" id="KW-0804">Transcription</keyword>
<dbReference type="InterPro" id="IPR035500">
    <property type="entry name" value="NHR-like_dom_sf"/>
</dbReference>
<dbReference type="PROSITE" id="PS51030">
    <property type="entry name" value="NUCLEAR_REC_DBD_2"/>
    <property type="match status" value="1"/>
</dbReference>
<feature type="domain" description="Nuclear receptor" evidence="11">
    <location>
        <begin position="5"/>
        <end position="74"/>
    </location>
</feature>
<evidence type="ECO:0000256" key="4">
    <source>
        <dbReference type="ARBA" id="ARBA00022833"/>
    </source>
</evidence>
<dbReference type="Gene3D" id="1.10.565.10">
    <property type="entry name" value="Retinoid X Receptor"/>
    <property type="match status" value="1"/>
</dbReference>
<dbReference type="OrthoDB" id="5789396at2759"/>
<evidence type="ECO:0000256" key="8">
    <source>
        <dbReference type="ARBA" id="ARBA00023170"/>
    </source>
</evidence>
<accession>E3MB77</accession>
<feature type="domain" description="NR LBD" evidence="12">
    <location>
        <begin position="104"/>
        <end position="313"/>
    </location>
</feature>
<organism evidence="14">
    <name type="scientific">Caenorhabditis remanei</name>
    <name type="common">Caenorhabditis vulgaris</name>
    <dbReference type="NCBI Taxonomy" id="31234"/>
    <lineage>
        <taxon>Eukaryota</taxon>
        <taxon>Metazoa</taxon>
        <taxon>Ecdysozoa</taxon>
        <taxon>Nematoda</taxon>
        <taxon>Chromadorea</taxon>
        <taxon>Rhabditida</taxon>
        <taxon>Rhabditina</taxon>
        <taxon>Rhabditomorpha</taxon>
        <taxon>Rhabditoidea</taxon>
        <taxon>Rhabditidae</taxon>
        <taxon>Peloderinae</taxon>
        <taxon>Caenorhabditis</taxon>
    </lineage>
</organism>
<keyword evidence="6 10" id="KW-0238">DNA-binding</keyword>
<evidence type="ECO:0000256" key="9">
    <source>
        <dbReference type="ARBA" id="ARBA00023242"/>
    </source>
</evidence>
<dbReference type="HOGENOM" id="CLU_007368_3_0_1"/>
<dbReference type="InterPro" id="IPR013088">
    <property type="entry name" value="Znf_NHR/GATA"/>
</dbReference>
<evidence type="ECO:0000256" key="7">
    <source>
        <dbReference type="ARBA" id="ARBA00023163"/>
    </source>
</evidence>
<dbReference type="GO" id="GO:0003700">
    <property type="term" value="F:DNA-binding transcription factor activity"/>
    <property type="evidence" value="ECO:0007669"/>
    <property type="project" value="InterPro"/>
</dbReference>
<dbReference type="SMART" id="SM00430">
    <property type="entry name" value="HOLI"/>
    <property type="match status" value="1"/>
</dbReference>
<keyword evidence="9 10" id="KW-0539">Nucleus</keyword>
<dbReference type="AlphaFoldDB" id="E3MB77"/>
<evidence type="ECO:0000313" key="13">
    <source>
        <dbReference type="EMBL" id="EFO97870.1"/>
    </source>
</evidence>
<comment type="subcellular location">
    <subcellularLocation>
        <location evidence="10">Nucleus</location>
    </subcellularLocation>
</comment>
<evidence type="ECO:0000259" key="11">
    <source>
        <dbReference type="PROSITE" id="PS51030"/>
    </source>
</evidence>
<keyword evidence="2 10" id="KW-0479">Metal-binding</keyword>
<reference evidence="13" key="1">
    <citation type="submission" date="2007-07" db="EMBL/GenBank/DDBJ databases">
        <title>PCAP assembly of the Caenorhabditis remanei genome.</title>
        <authorList>
            <consortium name="The Caenorhabditis remanei Sequencing Consortium"/>
            <person name="Wilson R.K."/>
        </authorList>
    </citation>
    <scope>NUCLEOTIDE SEQUENCE [LARGE SCALE GENOMIC DNA]</scope>
    <source>
        <strain evidence="13">PB4641</strain>
    </source>
</reference>
<dbReference type="GO" id="GO:0008270">
    <property type="term" value="F:zinc ion binding"/>
    <property type="evidence" value="ECO:0007669"/>
    <property type="project" value="UniProtKB-KW"/>
</dbReference>
<protein>
    <submittedName>
        <fullName evidence="13">Uncharacterized protein</fullName>
    </submittedName>
</protein>
<proteinExistence type="inferred from homology"/>
<dbReference type="EMBL" id="DS268433">
    <property type="protein sequence ID" value="EFO97870.1"/>
    <property type="molecule type" value="Genomic_DNA"/>
</dbReference>
<dbReference type="PRINTS" id="PR00047">
    <property type="entry name" value="STROIDFINGER"/>
</dbReference>
<keyword evidence="3 10" id="KW-0863">Zinc-finger</keyword>
<sequence>MDPNSFSCVVCRKFTNAFNYGIVCCNSCKAFFRRSQTAKTFPTRCKSKRNCSKCRYCRYQLCITAGMNWRTLSQCDNQLDTIIQNLIHLDSYRQDRFLNFTTDMNLSLDELILADSVNYDQKTIDFQPDYDHWAIVNHITAIDFMKRMDFVKKLPSDDLTSLIKSNHLQHVFLWNAMRSYCDNIGYVCYPGGIDVLTASLTSLFPEHPQVLNKFRCSLIGKLAEVRITKEEFLLLSAILICNTVSSKLTVPSQNLVSQYQRTSRLTQPTAAQPPFLHHPSGCYSACGASQIVQTIEASEFFSSSGLYNLFTCW</sequence>
<dbReference type="OMA" id="MICNTAP"/>
<dbReference type="Gene3D" id="3.30.50.10">
    <property type="entry name" value="Erythroid Transcription Factor GATA-1, subunit A"/>
    <property type="match status" value="1"/>
</dbReference>
<evidence type="ECO:0000256" key="2">
    <source>
        <dbReference type="ARBA" id="ARBA00022723"/>
    </source>
</evidence>
<evidence type="ECO:0000256" key="10">
    <source>
        <dbReference type="RuleBase" id="RU004334"/>
    </source>
</evidence>
<dbReference type="PANTHER" id="PTHR45886:SF11">
    <property type="entry name" value="NUCLEAR HORMONE RECEPTOR FAMILY-RELATED"/>
    <property type="match status" value="1"/>
</dbReference>
<dbReference type="Pfam" id="PF00105">
    <property type="entry name" value="zf-C4"/>
    <property type="match status" value="1"/>
</dbReference>
<dbReference type="Pfam" id="PF00104">
    <property type="entry name" value="Hormone_recep"/>
    <property type="match status" value="1"/>
</dbReference>
<dbReference type="PROSITE" id="PS51843">
    <property type="entry name" value="NR_LBD"/>
    <property type="match status" value="1"/>
</dbReference>
<keyword evidence="8 10" id="KW-0675">Receptor</keyword>